<dbReference type="AlphaFoldDB" id="A0A841J3K8"/>
<evidence type="ECO:0000256" key="3">
    <source>
        <dbReference type="ARBA" id="ARBA00022598"/>
    </source>
</evidence>
<dbReference type="InterPro" id="IPR002302">
    <property type="entry name" value="Leu-tRNA-ligase"/>
</dbReference>
<dbReference type="FunFam" id="1.10.730.10:FF:000002">
    <property type="entry name" value="Leucine--tRNA ligase"/>
    <property type="match status" value="1"/>
</dbReference>
<feature type="domain" description="Methionyl/Valyl/Leucyl/Isoleucyl-tRNA synthetase anticodon-binding" evidence="12">
    <location>
        <begin position="689"/>
        <end position="807"/>
    </location>
</feature>
<dbReference type="InterPro" id="IPR014729">
    <property type="entry name" value="Rossmann-like_a/b/a_fold"/>
</dbReference>
<evidence type="ECO:0000256" key="10">
    <source>
        <dbReference type="RuleBase" id="RU363035"/>
    </source>
</evidence>
<keyword evidence="7 9" id="KW-0030">Aminoacyl-tRNA synthetase</keyword>
<dbReference type="InterPro" id="IPR009080">
    <property type="entry name" value="tRNAsynth_Ia_anticodon-bd"/>
</dbReference>
<dbReference type="Pfam" id="PF13603">
    <property type="entry name" value="tRNA-synt_1_2"/>
    <property type="match status" value="1"/>
</dbReference>
<evidence type="ECO:0000256" key="9">
    <source>
        <dbReference type="HAMAP-Rule" id="MF_00049"/>
    </source>
</evidence>
<evidence type="ECO:0000256" key="8">
    <source>
        <dbReference type="ARBA" id="ARBA00047469"/>
    </source>
</evidence>
<dbReference type="Gene3D" id="2.20.28.290">
    <property type="match status" value="1"/>
</dbReference>
<sequence length="844" mass="93670">MQRRFNPLEADAKWQKLWDEKQSFRASDSSDKPRSYVLEMFPYPSGRIHIGHVRNYTMGDVLARFRRMTGHEVLHPMGWDAFGMPAENAAMEKKVHPGDWTRSNIANMKAQLKRLGFALDWSRELATCEPDYYGHEQALFLDLYEAGLVYRKESAVNWDPVDMTVLANEQVIDGKGWRSGAPVEKRKLSQWFLKITQFADDLLAGLDSLDQWPDKVKLMQANWIGKSVGLQFRFALDQTVGDIDSLEVFSTRPDTIFGASFAAIAADHPIALALAEGDANLAAFAEECRRSGTAAAEIETQEKKGYDTGLSVIHPFTQAKLPLFVANFVLMEYGTGAVMAVPAHDQRDLDFARKYMLPVPRVVAAAGDEAKPIHDEAYAGPGKLVNSDFLDGMDVEAAKAAVIARAEAEGWGQGTTIWRLRDWGVSRQRYWGTPIPFIHCADCGVVPVPRDQLPVVLPQDVSFEIPGNPLDRHTEWHTVDCPTCGKTARRETDTLDTFVDSSWYFIRFASQPQDKPFDKAEAERWLPVGQYIGGVEHAILHLLYARFWTRALQYAGKIDVAEPFAGLFTQGMVTHETYRAEDGRWLAPSEVEKRGDAYIETATNAAIQLGRVEKMSKSKKNVVDPDDIIDQYGADAVRWFMLSDSPPERDLPWTASGIEGSWRFVNRLWRLFGEAGDTGTGSEGADSQDRALDRKLHQTVDGVAKDIESLSFNKAVAKIYELTNAVEKAAPSASRAAAIRALALLVAPMTPHLAEEAWAEMGEESLIADAPWPDVDPKLLVEDEVTIAVQVMGKLRDTITVAKGTDKTTLEALALAAPNVARTLNGAAPKKVIVVPDRLVNLVV</sequence>
<feature type="domain" description="Leucyl-tRNA synthetase editing" evidence="14">
    <location>
        <begin position="222"/>
        <end position="406"/>
    </location>
</feature>
<evidence type="ECO:0000259" key="11">
    <source>
        <dbReference type="Pfam" id="PF00133"/>
    </source>
</evidence>
<comment type="similarity">
    <text evidence="1 9 10">Belongs to the class-I aminoacyl-tRNA synthetase family.</text>
</comment>
<dbReference type="Pfam" id="PF08264">
    <property type="entry name" value="Anticodon_1"/>
    <property type="match status" value="1"/>
</dbReference>
<dbReference type="InterPro" id="IPR025709">
    <property type="entry name" value="Leu_tRNA-synth_edit"/>
</dbReference>
<evidence type="ECO:0000313" key="16">
    <source>
        <dbReference type="Proteomes" id="UP000552700"/>
    </source>
</evidence>
<evidence type="ECO:0000259" key="12">
    <source>
        <dbReference type="Pfam" id="PF08264"/>
    </source>
</evidence>
<feature type="domain" description="Aminoacyl-tRNA synthetase class Ia" evidence="11">
    <location>
        <begin position="610"/>
        <end position="652"/>
    </location>
</feature>
<dbReference type="RefSeq" id="WP_184079769.1">
    <property type="nucleotide sequence ID" value="NZ_JACIJP010000002.1"/>
</dbReference>
<evidence type="ECO:0000313" key="15">
    <source>
        <dbReference type="EMBL" id="MBB6124106.1"/>
    </source>
</evidence>
<evidence type="ECO:0000259" key="14">
    <source>
        <dbReference type="Pfam" id="PF13603"/>
    </source>
</evidence>
<evidence type="ECO:0000259" key="13">
    <source>
        <dbReference type="Pfam" id="PF09334"/>
    </source>
</evidence>
<comment type="subcellular location">
    <subcellularLocation>
        <location evidence="9">Cytoplasm</location>
    </subcellularLocation>
</comment>
<keyword evidence="16" id="KW-1185">Reference proteome</keyword>
<evidence type="ECO:0000256" key="2">
    <source>
        <dbReference type="ARBA" id="ARBA00022490"/>
    </source>
</evidence>
<dbReference type="InterPro" id="IPR002300">
    <property type="entry name" value="aa-tRNA-synth_Ia"/>
</dbReference>
<dbReference type="PROSITE" id="PS00178">
    <property type="entry name" value="AA_TRNA_LIGASE_I"/>
    <property type="match status" value="1"/>
</dbReference>
<dbReference type="HAMAP" id="MF_00049_B">
    <property type="entry name" value="Leu_tRNA_synth_B"/>
    <property type="match status" value="1"/>
</dbReference>
<dbReference type="Gene3D" id="3.40.50.620">
    <property type="entry name" value="HUPs"/>
    <property type="match status" value="2"/>
</dbReference>
<dbReference type="InterPro" id="IPR001412">
    <property type="entry name" value="aa-tRNA-synth_I_CS"/>
</dbReference>
<dbReference type="GO" id="GO:0004823">
    <property type="term" value="F:leucine-tRNA ligase activity"/>
    <property type="evidence" value="ECO:0007669"/>
    <property type="project" value="UniProtKB-UniRule"/>
</dbReference>
<dbReference type="PRINTS" id="PR00985">
    <property type="entry name" value="TRNASYNTHLEU"/>
</dbReference>
<name>A0A841J3K8_9SPHN</name>
<dbReference type="Gene3D" id="1.10.730.10">
    <property type="entry name" value="Isoleucyl-tRNA Synthetase, Domain 1"/>
    <property type="match status" value="1"/>
</dbReference>
<comment type="catalytic activity">
    <reaction evidence="8 9">
        <text>tRNA(Leu) + L-leucine + ATP = L-leucyl-tRNA(Leu) + AMP + diphosphate</text>
        <dbReference type="Rhea" id="RHEA:11688"/>
        <dbReference type="Rhea" id="RHEA-COMP:9613"/>
        <dbReference type="Rhea" id="RHEA-COMP:9622"/>
        <dbReference type="ChEBI" id="CHEBI:30616"/>
        <dbReference type="ChEBI" id="CHEBI:33019"/>
        <dbReference type="ChEBI" id="CHEBI:57427"/>
        <dbReference type="ChEBI" id="CHEBI:78442"/>
        <dbReference type="ChEBI" id="CHEBI:78494"/>
        <dbReference type="ChEBI" id="CHEBI:456215"/>
        <dbReference type="EC" id="6.1.1.4"/>
    </reaction>
</comment>
<dbReference type="Pfam" id="PF00133">
    <property type="entry name" value="tRNA-synt_1"/>
    <property type="match status" value="2"/>
</dbReference>
<dbReference type="CDD" id="cd07958">
    <property type="entry name" value="Anticodon_Ia_Leu_BEm"/>
    <property type="match status" value="1"/>
</dbReference>
<protein>
    <recommendedName>
        <fullName evidence="9">Leucine--tRNA ligase</fullName>
        <ecNumber evidence="9">6.1.1.4</ecNumber>
    </recommendedName>
    <alternativeName>
        <fullName evidence="9">Leucyl-tRNA synthetase</fullName>
        <shortName evidence="9">LeuRS</shortName>
    </alternativeName>
</protein>
<comment type="caution">
    <text evidence="15">The sequence shown here is derived from an EMBL/GenBank/DDBJ whole genome shotgun (WGS) entry which is preliminary data.</text>
</comment>
<dbReference type="SUPFAM" id="SSF52374">
    <property type="entry name" value="Nucleotidylyl transferase"/>
    <property type="match status" value="1"/>
</dbReference>
<proteinExistence type="inferred from homology"/>
<dbReference type="PANTHER" id="PTHR43740:SF2">
    <property type="entry name" value="LEUCINE--TRNA LIGASE, MITOCHONDRIAL"/>
    <property type="match status" value="1"/>
</dbReference>
<feature type="binding site" evidence="9">
    <location>
        <position position="617"/>
    </location>
    <ligand>
        <name>ATP</name>
        <dbReference type="ChEBI" id="CHEBI:30616"/>
    </ligand>
</feature>
<organism evidence="15 16">
    <name type="scientific">Sphingobium subterraneum</name>
    <dbReference type="NCBI Taxonomy" id="627688"/>
    <lineage>
        <taxon>Bacteria</taxon>
        <taxon>Pseudomonadati</taxon>
        <taxon>Pseudomonadota</taxon>
        <taxon>Alphaproteobacteria</taxon>
        <taxon>Sphingomonadales</taxon>
        <taxon>Sphingomonadaceae</taxon>
        <taxon>Sphingobium</taxon>
    </lineage>
</organism>
<evidence type="ECO:0000256" key="7">
    <source>
        <dbReference type="ARBA" id="ARBA00023146"/>
    </source>
</evidence>
<feature type="domain" description="Methionyl/Leucyl tRNA synthetase" evidence="13">
    <location>
        <begin position="40"/>
        <end position="171"/>
    </location>
</feature>
<dbReference type="SUPFAM" id="SSF50677">
    <property type="entry name" value="ValRS/IleRS/LeuRS editing domain"/>
    <property type="match status" value="1"/>
</dbReference>
<gene>
    <name evidence="9" type="primary">leuS</name>
    <name evidence="15" type="ORF">FHS92_001835</name>
</gene>
<dbReference type="Gene3D" id="3.10.20.590">
    <property type="match status" value="1"/>
</dbReference>
<dbReference type="EC" id="6.1.1.4" evidence="9"/>
<dbReference type="InterPro" id="IPR013155">
    <property type="entry name" value="M/V/L/I-tRNA-synth_anticd-bd"/>
</dbReference>
<feature type="domain" description="Aminoacyl-tRNA synthetase class Ia" evidence="11">
    <location>
        <begin position="420"/>
        <end position="576"/>
    </location>
</feature>
<evidence type="ECO:0000256" key="6">
    <source>
        <dbReference type="ARBA" id="ARBA00022917"/>
    </source>
</evidence>
<dbReference type="GO" id="GO:0005524">
    <property type="term" value="F:ATP binding"/>
    <property type="evidence" value="ECO:0007669"/>
    <property type="project" value="UniProtKB-UniRule"/>
</dbReference>
<keyword evidence="3 9" id="KW-0436">Ligase</keyword>
<dbReference type="NCBIfam" id="TIGR00396">
    <property type="entry name" value="leuS_bact"/>
    <property type="match status" value="1"/>
</dbReference>
<keyword evidence="4 9" id="KW-0547">Nucleotide-binding</keyword>
<dbReference type="CDD" id="cd00812">
    <property type="entry name" value="LeuRS_core"/>
    <property type="match status" value="1"/>
</dbReference>
<accession>A0A841J3K8</accession>
<feature type="short sequence motif" description="'HIGH' region" evidence="9">
    <location>
        <begin position="42"/>
        <end position="52"/>
    </location>
</feature>
<dbReference type="GO" id="GO:0006429">
    <property type="term" value="P:leucyl-tRNA aminoacylation"/>
    <property type="evidence" value="ECO:0007669"/>
    <property type="project" value="UniProtKB-UniRule"/>
</dbReference>
<evidence type="ECO:0000256" key="4">
    <source>
        <dbReference type="ARBA" id="ARBA00022741"/>
    </source>
</evidence>
<dbReference type="EMBL" id="JACIJP010000002">
    <property type="protein sequence ID" value="MBB6124106.1"/>
    <property type="molecule type" value="Genomic_DNA"/>
</dbReference>
<dbReference type="PANTHER" id="PTHR43740">
    <property type="entry name" value="LEUCYL-TRNA SYNTHETASE"/>
    <property type="match status" value="1"/>
</dbReference>
<feature type="short sequence motif" description="'KMSKS' region" evidence="9">
    <location>
        <begin position="614"/>
        <end position="618"/>
    </location>
</feature>
<keyword evidence="5 9" id="KW-0067">ATP-binding</keyword>
<evidence type="ECO:0000256" key="5">
    <source>
        <dbReference type="ARBA" id="ARBA00022840"/>
    </source>
</evidence>
<evidence type="ECO:0000256" key="1">
    <source>
        <dbReference type="ARBA" id="ARBA00005594"/>
    </source>
</evidence>
<dbReference type="InterPro" id="IPR015413">
    <property type="entry name" value="Methionyl/Leucyl_tRNA_Synth"/>
</dbReference>
<dbReference type="InterPro" id="IPR009008">
    <property type="entry name" value="Val/Leu/Ile-tRNA-synth_edit"/>
</dbReference>
<keyword evidence="2 9" id="KW-0963">Cytoplasm</keyword>
<dbReference type="GO" id="GO:0002161">
    <property type="term" value="F:aminoacyl-tRNA deacylase activity"/>
    <property type="evidence" value="ECO:0007669"/>
    <property type="project" value="InterPro"/>
</dbReference>
<reference evidence="15 16" key="1">
    <citation type="submission" date="2020-08" db="EMBL/GenBank/DDBJ databases">
        <title>Genomic Encyclopedia of Type Strains, Phase IV (KMG-IV): sequencing the most valuable type-strain genomes for metagenomic binning, comparative biology and taxonomic classification.</title>
        <authorList>
            <person name="Goeker M."/>
        </authorList>
    </citation>
    <scope>NUCLEOTIDE SEQUENCE [LARGE SCALE GENOMIC DNA]</scope>
    <source>
        <strain evidence="15 16">DSM 102255</strain>
    </source>
</reference>
<dbReference type="GO" id="GO:0005829">
    <property type="term" value="C:cytosol"/>
    <property type="evidence" value="ECO:0007669"/>
    <property type="project" value="TreeGrafter"/>
</dbReference>
<dbReference type="Proteomes" id="UP000552700">
    <property type="component" value="Unassembled WGS sequence"/>
</dbReference>
<dbReference type="Pfam" id="PF09334">
    <property type="entry name" value="tRNA-synt_1g"/>
    <property type="match status" value="1"/>
</dbReference>
<dbReference type="SUPFAM" id="SSF47323">
    <property type="entry name" value="Anticodon-binding domain of a subclass of class I aminoacyl-tRNA synthetases"/>
    <property type="match status" value="1"/>
</dbReference>
<keyword evidence="6 9" id="KW-0648">Protein biosynthesis</keyword>